<evidence type="ECO:0000313" key="1">
    <source>
        <dbReference type="EMBL" id="SDM34467.1"/>
    </source>
</evidence>
<organism evidence="1 2">
    <name type="scientific">Franzmannia pantelleriensis</name>
    <dbReference type="NCBI Taxonomy" id="48727"/>
    <lineage>
        <taxon>Bacteria</taxon>
        <taxon>Pseudomonadati</taxon>
        <taxon>Pseudomonadota</taxon>
        <taxon>Gammaproteobacteria</taxon>
        <taxon>Oceanospirillales</taxon>
        <taxon>Halomonadaceae</taxon>
        <taxon>Franzmannia</taxon>
    </lineage>
</organism>
<protein>
    <submittedName>
        <fullName evidence="1">Uncharacterized protein</fullName>
    </submittedName>
</protein>
<evidence type="ECO:0000313" key="2">
    <source>
        <dbReference type="Proteomes" id="UP000199107"/>
    </source>
</evidence>
<dbReference type="EMBL" id="FNGH01000012">
    <property type="protein sequence ID" value="SDM34467.1"/>
    <property type="molecule type" value="Genomic_DNA"/>
</dbReference>
<dbReference type="STRING" id="48727.SAMN05192555_11223"/>
<dbReference type="Proteomes" id="UP000199107">
    <property type="component" value="Unassembled WGS sequence"/>
</dbReference>
<dbReference type="AlphaFoldDB" id="A0A1G9SGP0"/>
<sequence>MTASTLDPTQATAFTTPQLRQERRAGLVEAHDIVTATETPSTAVIAL</sequence>
<proteinExistence type="predicted"/>
<accession>A0A1G9SGP0</accession>
<reference evidence="2" key="1">
    <citation type="submission" date="2016-10" db="EMBL/GenBank/DDBJ databases">
        <authorList>
            <person name="Varghese N."/>
            <person name="Submissions S."/>
        </authorList>
    </citation>
    <scope>NUCLEOTIDE SEQUENCE [LARGE SCALE GENOMIC DNA]</scope>
    <source>
        <strain evidence="2">AAP</strain>
    </source>
</reference>
<name>A0A1G9SGP0_9GAMM</name>
<keyword evidence="2" id="KW-1185">Reference proteome</keyword>
<gene>
    <name evidence="1" type="ORF">SAMN05192555_11223</name>
</gene>